<comment type="caution">
    <text evidence="1">The sequence shown here is derived from an EMBL/GenBank/DDBJ whole genome shotgun (WGS) entry which is preliminary data.</text>
</comment>
<protein>
    <submittedName>
        <fullName evidence="1">Uncharacterized protein</fullName>
    </submittedName>
</protein>
<evidence type="ECO:0000313" key="1">
    <source>
        <dbReference type="EMBL" id="GFY83386.1"/>
    </source>
</evidence>
<keyword evidence="2" id="KW-1185">Reference proteome</keyword>
<dbReference type="EMBL" id="BJWL01000003">
    <property type="protein sequence ID" value="GFY83386.1"/>
    <property type="molecule type" value="Genomic_DNA"/>
</dbReference>
<dbReference type="OrthoDB" id="266020at2759"/>
<evidence type="ECO:0000313" key="2">
    <source>
        <dbReference type="Proteomes" id="UP000585474"/>
    </source>
</evidence>
<accession>A0A7J0EB24</accession>
<dbReference type="AlphaFoldDB" id="A0A7J0EB24"/>
<sequence length="83" mass="9427">MGNRQLKRVIELSATPAIDLEGTPIRAIFCLKKKKLNMREIEEREDCFILDFDPNVSLNLSQISKSKDLLNPNSPDLSVVCPR</sequence>
<dbReference type="Proteomes" id="UP000585474">
    <property type="component" value="Unassembled WGS sequence"/>
</dbReference>
<gene>
    <name evidence="1" type="ORF">Acr_03g0001600</name>
</gene>
<name>A0A7J0EB24_9ERIC</name>
<organism evidence="1 2">
    <name type="scientific">Actinidia rufa</name>
    <dbReference type="NCBI Taxonomy" id="165716"/>
    <lineage>
        <taxon>Eukaryota</taxon>
        <taxon>Viridiplantae</taxon>
        <taxon>Streptophyta</taxon>
        <taxon>Embryophyta</taxon>
        <taxon>Tracheophyta</taxon>
        <taxon>Spermatophyta</taxon>
        <taxon>Magnoliopsida</taxon>
        <taxon>eudicotyledons</taxon>
        <taxon>Gunneridae</taxon>
        <taxon>Pentapetalae</taxon>
        <taxon>asterids</taxon>
        <taxon>Ericales</taxon>
        <taxon>Actinidiaceae</taxon>
        <taxon>Actinidia</taxon>
    </lineage>
</organism>
<proteinExistence type="predicted"/>
<reference evidence="1 2" key="1">
    <citation type="submission" date="2019-07" db="EMBL/GenBank/DDBJ databases">
        <title>De Novo Assembly of kiwifruit Actinidia rufa.</title>
        <authorList>
            <person name="Sugita-Konishi S."/>
            <person name="Sato K."/>
            <person name="Mori E."/>
            <person name="Abe Y."/>
            <person name="Kisaki G."/>
            <person name="Hamano K."/>
            <person name="Suezawa K."/>
            <person name="Otani M."/>
            <person name="Fukuda T."/>
            <person name="Manabe T."/>
            <person name="Gomi K."/>
            <person name="Tabuchi M."/>
            <person name="Akimitsu K."/>
            <person name="Kataoka I."/>
        </authorList>
    </citation>
    <scope>NUCLEOTIDE SEQUENCE [LARGE SCALE GENOMIC DNA]</scope>
    <source>
        <strain evidence="2">cv. Fuchu</strain>
    </source>
</reference>